<dbReference type="OrthoDB" id="1726676at2759"/>
<dbReference type="EMBL" id="MLFT02000004">
    <property type="protein sequence ID" value="PHT50109.1"/>
    <property type="molecule type" value="Genomic_DNA"/>
</dbReference>
<name>A0A2G2WY59_CAPBA</name>
<evidence type="ECO:0000313" key="2">
    <source>
        <dbReference type="Proteomes" id="UP000224567"/>
    </source>
</evidence>
<accession>A0A2G2WY59</accession>
<keyword evidence="2" id="KW-1185">Reference proteome</keyword>
<dbReference type="AlphaFoldDB" id="A0A2G2WY59"/>
<proteinExistence type="predicted"/>
<comment type="caution">
    <text evidence="1">The sequence shown here is derived from an EMBL/GenBank/DDBJ whole genome shotgun (WGS) entry which is preliminary data.</text>
</comment>
<protein>
    <submittedName>
        <fullName evidence="1">Uncharacterized protein</fullName>
    </submittedName>
</protein>
<dbReference type="STRING" id="33114.A0A2G2WY59"/>
<dbReference type="Proteomes" id="UP000224567">
    <property type="component" value="Unassembled WGS sequence"/>
</dbReference>
<gene>
    <name evidence="1" type="ORF">CQW23_09856</name>
</gene>
<sequence>MTAFVSYFFTYDDDDDEIGETGATCSSSGSLFSIFPAKDKQQEDHKKTLQVVVHGHFMDLILQLLQVEDIYSGKESVADD</sequence>
<reference evidence="2" key="2">
    <citation type="journal article" date="2017" name="J. Anim. Genet.">
        <title>Multiple reference genome sequences of hot pepper reveal the massive evolution of plant disease resistance genes by retroduplication.</title>
        <authorList>
            <person name="Kim S."/>
            <person name="Park J."/>
            <person name="Yeom S.-I."/>
            <person name="Kim Y.-M."/>
            <person name="Seo E."/>
            <person name="Kim K.-T."/>
            <person name="Kim M.-S."/>
            <person name="Lee J.M."/>
            <person name="Cheong K."/>
            <person name="Shin H.-S."/>
            <person name="Kim S.-B."/>
            <person name="Han K."/>
            <person name="Lee J."/>
            <person name="Park M."/>
            <person name="Lee H.-A."/>
            <person name="Lee H.-Y."/>
            <person name="Lee Y."/>
            <person name="Oh S."/>
            <person name="Lee J.H."/>
            <person name="Choi E."/>
            <person name="Choi E."/>
            <person name="Lee S.E."/>
            <person name="Jeon J."/>
            <person name="Kim H."/>
            <person name="Choi G."/>
            <person name="Song H."/>
            <person name="Lee J."/>
            <person name="Lee S.-C."/>
            <person name="Kwon J.-K."/>
            <person name="Lee H.-Y."/>
            <person name="Koo N."/>
            <person name="Hong Y."/>
            <person name="Kim R.W."/>
            <person name="Kang W.-H."/>
            <person name="Huh J.H."/>
            <person name="Kang B.-C."/>
            <person name="Yang T.-J."/>
            <person name="Lee Y.-H."/>
            <person name="Bennetzen J.L."/>
            <person name="Choi D."/>
        </authorList>
    </citation>
    <scope>NUCLEOTIDE SEQUENCE [LARGE SCALE GENOMIC DNA]</scope>
    <source>
        <strain evidence="2">cv. PBC81</strain>
    </source>
</reference>
<reference evidence="1 2" key="1">
    <citation type="journal article" date="2017" name="Genome Biol.">
        <title>New reference genome sequences of hot pepper reveal the massive evolution of plant disease-resistance genes by retroduplication.</title>
        <authorList>
            <person name="Kim S."/>
            <person name="Park J."/>
            <person name="Yeom S.I."/>
            <person name="Kim Y.M."/>
            <person name="Seo E."/>
            <person name="Kim K.T."/>
            <person name="Kim M.S."/>
            <person name="Lee J.M."/>
            <person name="Cheong K."/>
            <person name="Shin H.S."/>
            <person name="Kim S.B."/>
            <person name="Han K."/>
            <person name="Lee J."/>
            <person name="Park M."/>
            <person name="Lee H.A."/>
            <person name="Lee H.Y."/>
            <person name="Lee Y."/>
            <person name="Oh S."/>
            <person name="Lee J.H."/>
            <person name="Choi E."/>
            <person name="Choi E."/>
            <person name="Lee S.E."/>
            <person name="Jeon J."/>
            <person name="Kim H."/>
            <person name="Choi G."/>
            <person name="Song H."/>
            <person name="Lee J."/>
            <person name="Lee S.C."/>
            <person name="Kwon J.K."/>
            <person name="Lee H.Y."/>
            <person name="Koo N."/>
            <person name="Hong Y."/>
            <person name="Kim R.W."/>
            <person name="Kang W.H."/>
            <person name="Huh J.H."/>
            <person name="Kang B.C."/>
            <person name="Yang T.J."/>
            <person name="Lee Y.H."/>
            <person name="Bennetzen J.L."/>
            <person name="Choi D."/>
        </authorList>
    </citation>
    <scope>NUCLEOTIDE SEQUENCE [LARGE SCALE GENOMIC DNA]</scope>
    <source>
        <strain evidence="2">cv. PBC81</strain>
    </source>
</reference>
<evidence type="ECO:0000313" key="1">
    <source>
        <dbReference type="EMBL" id="PHT50109.1"/>
    </source>
</evidence>
<organism evidence="1 2">
    <name type="scientific">Capsicum baccatum</name>
    <name type="common">Peruvian pepper</name>
    <dbReference type="NCBI Taxonomy" id="33114"/>
    <lineage>
        <taxon>Eukaryota</taxon>
        <taxon>Viridiplantae</taxon>
        <taxon>Streptophyta</taxon>
        <taxon>Embryophyta</taxon>
        <taxon>Tracheophyta</taxon>
        <taxon>Spermatophyta</taxon>
        <taxon>Magnoliopsida</taxon>
        <taxon>eudicotyledons</taxon>
        <taxon>Gunneridae</taxon>
        <taxon>Pentapetalae</taxon>
        <taxon>asterids</taxon>
        <taxon>lamiids</taxon>
        <taxon>Solanales</taxon>
        <taxon>Solanaceae</taxon>
        <taxon>Solanoideae</taxon>
        <taxon>Capsiceae</taxon>
        <taxon>Capsicum</taxon>
    </lineage>
</organism>